<evidence type="ECO:0000256" key="5">
    <source>
        <dbReference type="ARBA" id="ARBA00022884"/>
    </source>
</evidence>
<evidence type="ECO:0000256" key="4">
    <source>
        <dbReference type="ARBA" id="ARBA00022840"/>
    </source>
</evidence>
<name>A0A5N5WW82_9EURO</name>
<dbReference type="SUPFAM" id="SSF52540">
    <property type="entry name" value="P-loop containing nucleoside triphosphate hydrolases"/>
    <property type="match status" value="2"/>
</dbReference>
<dbReference type="GO" id="GO:0003724">
    <property type="term" value="F:RNA helicase activity"/>
    <property type="evidence" value="ECO:0007669"/>
    <property type="project" value="UniProtKB-EC"/>
</dbReference>
<keyword evidence="4 7" id="KW-0067">ATP-binding</keyword>
<gene>
    <name evidence="12" type="ORF">BDV29DRAFT_147574</name>
</gene>
<protein>
    <recommendedName>
        <fullName evidence="8">ATP-dependent RNA helicase</fullName>
        <ecNumber evidence="8">3.6.4.13</ecNumber>
    </recommendedName>
</protein>
<evidence type="ECO:0000256" key="3">
    <source>
        <dbReference type="ARBA" id="ARBA00022806"/>
    </source>
</evidence>
<dbReference type="EMBL" id="ML732239">
    <property type="protein sequence ID" value="KAB8072813.1"/>
    <property type="molecule type" value="Genomic_DNA"/>
</dbReference>
<feature type="compositionally biased region" description="Basic and acidic residues" evidence="9">
    <location>
        <begin position="616"/>
        <end position="630"/>
    </location>
</feature>
<dbReference type="GO" id="GO:0005524">
    <property type="term" value="F:ATP binding"/>
    <property type="evidence" value="ECO:0007669"/>
    <property type="project" value="UniProtKB-UniRule"/>
</dbReference>
<dbReference type="SMART" id="SM00487">
    <property type="entry name" value="DEXDc"/>
    <property type="match status" value="1"/>
</dbReference>
<evidence type="ECO:0000313" key="12">
    <source>
        <dbReference type="EMBL" id="KAB8072813.1"/>
    </source>
</evidence>
<feature type="domain" description="Helicase C-terminal" evidence="11">
    <location>
        <begin position="345"/>
        <end position="504"/>
    </location>
</feature>
<comment type="function">
    <text evidence="8">RNA helicase.</text>
</comment>
<evidence type="ECO:0000259" key="10">
    <source>
        <dbReference type="PROSITE" id="PS51192"/>
    </source>
</evidence>
<comment type="domain">
    <text evidence="8">The Q motif is unique to and characteristic of the DEAD box family of RNA helicases and controls ATP binding and hydrolysis.</text>
</comment>
<dbReference type="InterPro" id="IPR000629">
    <property type="entry name" value="RNA-helicase_DEAD-box_CS"/>
</dbReference>
<dbReference type="PROSITE" id="PS00039">
    <property type="entry name" value="DEAD_ATP_HELICASE"/>
    <property type="match status" value="1"/>
</dbReference>
<dbReference type="Pfam" id="PF00271">
    <property type="entry name" value="Helicase_C"/>
    <property type="match status" value="1"/>
</dbReference>
<dbReference type="PROSITE" id="PS51192">
    <property type="entry name" value="HELICASE_ATP_BIND_1"/>
    <property type="match status" value="1"/>
</dbReference>
<dbReference type="InterPro" id="IPR001650">
    <property type="entry name" value="Helicase_C-like"/>
</dbReference>
<evidence type="ECO:0000256" key="7">
    <source>
        <dbReference type="RuleBase" id="RU000492"/>
    </source>
</evidence>
<dbReference type="AlphaFoldDB" id="A0A5N5WW82"/>
<dbReference type="Proteomes" id="UP000326565">
    <property type="component" value="Unassembled WGS sequence"/>
</dbReference>
<keyword evidence="2 7" id="KW-0378">Hydrolase</keyword>
<keyword evidence="5 8" id="KW-0694">RNA-binding</keyword>
<dbReference type="SMART" id="SM00490">
    <property type="entry name" value="HELICc"/>
    <property type="match status" value="1"/>
</dbReference>
<keyword evidence="1 7" id="KW-0547">Nucleotide-binding</keyword>
<dbReference type="EC" id="3.6.4.13" evidence="8"/>
<dbReference type="PROSITE" id="PS51194">
    <property type="entry name" value="HELICASE_CTER"/>
    <property type="match status" value="1"/>
</dbReference>
<dbReference type="CDD" id="cd18787">
    <property type="entry name" value="SF2_C_DEAD"/>
    <property type="match status" value="1"/>
</dbReference>
<evidence type="ECO:0000256" key="2">
    <source>
        <dbReference type="ARBA" id="ARBA00022801"/>
    </source>
</evidence>
<reference evidence="12 13" key="1">
    <citation type="submission" date="2019-04" db="EMBL/GenBank/DDBJ databases">
        <title>Friends and foes A comparative genomics study of 23 Aspergillus species from section Flavi.</title>
        <authorList>
            <consortium name="DOE Joint Genome Institute"/>
            <person name="Kjaerbolling I."/>
            <person name="Vesth T."/>
            <person name="Frisvad J.C."/>
            <person name="Nybo J.L."/>
            <person name="Theobald S."/>
            <person name="Kildgaard S."/>
            <person name="Isbrandt T."/>
            <person name="Kuo A."/>
            <person name="Sato A."/>
            <person name="Lyhne E.K."/>
            <person name="Kogle M.E."/>
            <person name="Wiebenga A."/>
            <person name="Kun R.S."/>
            <person name="Lubbers R.J."/>
            <person name="Makela M.R."/>
            <person name="Barry K."/>
            <person name="Chovatia M."/>
            <person name="Clum A."/>
            <person name="Daum C."/>
            <person name="Haridas S."/>
            <person name="He G."/>
            <person name="LaButti K."/>
            <person name="Lipzen A."/>
            <person name="Mondo S."/>
            <person name="Riley R."/>
            <person name="Salamov A."/>
            <person name="Simmons B.A."/>
            <person name="Magnuson J.K."/>
            <person name="Henrissat B."/>
            <person name="Mortensen U.H."/>
            <person name="Larsen T.O."/>
            <person name="Devries R.P."/>
            <person name="Grigoriev I.V."/>
            <person name="Machida M."/>
            <person name="Baker S.E."/>
            <person name="Andersen M.R."/>
        </authorList>
    </citation>
    <scope>NUCLEOTIDE SEQUENCE [LARGE SCALE GENOMIC DNA]</scope>
    <source>
        <strain evidence="12 13">CBS 151.66</strain>
    </source>
</reference>
<keyword evidence="13" id="KW-1185">Reference proteome</keyword>
<dbReference type="Pfam" id="PF00270">
    <property type="entry name" value="DEAD"/>
    <property type="match status" value="1"/>
</dbReference>
<feature type="region of interest" description="Disordered" evidence="9">
    <location>
        <begin position="599"/>
        <end position="663"/>
    </location>
</feature>
<evidence type="ECO:0000259" key="11">
    <source>
        <dbReference type="PROSITE" id="PS51194"/>
    </source>
</evidence>
<dbReference type="GO" id="GO:0016787">
    <property type="term" value="F:hydrolase activity"/>
    <property type="evidence" value="ECO:0007669"/>
    <property type="project" value="UniProtKB-KW"/>
</dbReference>
<dbReference type="PANTHER" id="PTHR24031">
    <property type="entry name" value="RNA HELICASE"/>
    <property type="match status" value="1"/>
</dbReference>
<sequence>MLGAFRRNGVAHALRASAPRFLSARVTPQRLQWHPPSASAVSHVPRSLFHVSPFTFSAAVEAQVQITDPEVDQPLADFSQLGNAGLVDPVIIRNIVKDMGIKTMTDVQSMTIQETLQGGDVLAQAKTGTGKTIAFLLPVLQNILKDPTVQRRSYNRRSGPSASDIRAIIISPTRELAEQIATEARKLASGTGLVVQAAVGGTRKAEGLHRIQRDGCHLLVGTPGRLKDILSDPRSRVQVPKVSSFVLDEADRLLDDGFAPEIKEIQGLLPDPMKVDRQTLMFSATVPQEVMSIVRQSMKPDFKIVKTVKDDEVPTHLRVPQKVVQLDGWQNALPAVLELAKSHQALQANDRDVRPFKAIVYLNSTMQVNLAYETFTKLLQNPDDPRSGHPLKRMYILELHSRLSQARRTHTSNFFRNSRSALLFSSDVTARGLDFPDVTHVIQIGAPRGRDTYIHRVGRTGRAGKEGEGWLLIHPGETAFIKRRMADLPIEKDQTLDTAVFDMRQGASNDVSEAAAESVEQVRAAIRQVDLEIREAAFKAQLGTQLQVFPRPKDMVLAMNELALHGYSLPEPPAVSYNMAKNMGLDSVRELNVTGRRARVNQYGDDRGSRSFQGDRQLRGRRDRGRRDEYFGESQLDEQDLEPRRRYVSPHQRNTRWDNRNRY</sequence>
<dbReference type="InterPro" id="IPR014001">
    <property type="entry name" value="Helicase_ATP-bd"/>
</dbReference>
<dbReference type="InterPro" id="IPR011545">
    <property type="entry name" value="DEAD/DEAH_box_helicase_dom"/>
</dbReference>
<comment type="similarity">
    <text evidence="7">Belongs to the DEAD box helicase family.</text>
</comment>
<accession>A0A5N5WW82</accession>
<evidence type="ECO:0000256" key="9">
    <source>
        <dbReference type="SAM" id="MobiDB-lite"/>
    </source>
</evidence>
<evidence type="ECO:0000256" key="6">
    <source>
        <dbReference type="ARBA" id="ARBA00047984"/>
    </source>
</evidence>
<dbReference type="InterPro" id="IPR027417">
    <property type="entry name" value="P-loop_NTPase"/>
</dbReference>
<evidence type="ECO:0000313" key="13">
    <source>
        <dbReference type="Proteomes" id="UP000326565"/>
    </source>
</evidence>
<organism evidence="12 13">
    <name type="scientific">Aspergillus leporis</name>
    <dbReference type="NCBI Taxonomy" id="41062"/>
    <lineage>
        <taxon>Eukaryota</taxon>
        <taxon>Fungi</taxon>
        <taxon>Dikarya</taxon>
        <taxon>Ascomycota</taxon>
        <taxon>Pezizomycotina</taxon>
        <taxon>Eurotiomycetes</taxon>
        <taxon>Eurotiomycetidae</taxon>
        <taxon>Eurotiales</taxon>
        <taxon>Aspergillaceae</taxon>
        <taxon>Aspergillus</taxon>
        <taxon>Aspergillus subgen. Circumdati</taxon>
    </lineage>
</organism>
<evidence type="ECO:0000256" key="1">
    <source>
        <dbReference type="ARBA" id="ARBA00022741"/>
    </source>
</evidence>
<dbReference type="CDD" id="cd17964">
    <property type="entry name" value="DEADc_MSS116"/>
    <property type="match status" value="1"/>
</dbReference>
<evidence type="ECO:0000256" key="8">
    <source>
        <dbReference type="RuleBase" id="RU365068"/>
    </source>
</evidence>
<proteinExistence type="inferred from homology"/>
<comment type="catalytic activity">
    <reaction evidence="6 8">
        <text>ATP + H2O = ADP + phosphate + H(+)</text>
        <dbReference type="Rhea" id="RHEA:13065"/>
        <dbReference type="ChEBI" id="CHEBI:15377"/>
        <dbReference type="ChEBI" id="CHEBI:15378"/>
        <dbReference type="ChEBI" id="CHEBI:30616"/>
        <dbReference type="ChEBI" id="CHEBI:43474"/>
        <dbReference type="ChEBI" id="CHEBI:456216"/>
        <dbReference type="EC" id="3.6.4.13"/>
    </reaction>
</comment>
<dbReference type="Gene3D" id="3.40.50.300">
    <property type="entry name" value="P-loop containing nucleotide triphosphate hydrolases"/>
    <property type="match status" value="2"/>
</dbReference>
<dbReference type="GO" id="GO:0003723">
    <property type="term" value="F:RNA binding"/>
    <property type="evidence" value="ECO:0007669"/>
    <property type="project" value="UniProtKB-UniRule"/>
</dbReference>
<feature type="domain" description="Helicase ATP-binding" evidence="10">
    <location>
        <begin position="112"/>
        <end position="304"/>
    </location>
</feature>
<dbReference type="OrthoDB" id="193716at2759"/>
<keyword evidence="3 7" id="KW-0347">Helicase</keyword>